<proteinExistence type="predicted"/>
<evidence type="ECO:0000313" key="2">
    <source>
        <dbReference type="EMBL" id="ACH46864.1"/>
    </source>
</evidence>
<keyword evidence="3" id="KW-1185">Reference proteome</keyword>
<evidence type="ECO:0000313" key="3">
    <source>
        <dbReference type="Proteomes" id="UP000204092"/>
    </source>
</evidence>
<dbReference type="Proteomes" id="UP000204092">
    <property type="component" value="Segment"/>
</dbReference>
<feature type="transmembrane region" description="Helical" evidence="1">
    <location>
        <begin position="89"/>
        <end position="108"/>
    </location>
</feature>
<dbReference type="GeneID" id="6804898"/>
<keyword evidence="1" id="KW-0472">Membrane</keyword>
<dbReference type="KEGG" id="vg:6804898"/>
<keyword evidence="1" id="KW-0812">Transmembrane</keyword>
<dbReference type="RefSeq" id="YP_002154734.1">
    <property type="nucleotide sequence ID" value="NC_011183.1"/>
</dbReference>
<accession>B5LWK1</accession>
<keyword evidence="1" id="KW-1133">Transmembrane helix</keyword>
<organism evidence="2 3">
    <name type="scientific">Feldmannia species virus</name>
    <dbReference type="NCBI Taxonomy" id="39420"/>
    <lineage>
        <taxon>Viruses</taxon>
        <taxon>Varidnaviria</taxon>
        <taxon>Bamfordvirae</taxon>
        <taxon>Nucleocytoviricota</taxon>
        <taxon>Megaviricetes</taxon>
        <taxon>Algavirales</taxon>
        <taxon>Phycodnaviridae</taxon>
        <taxon>Phaeovirus</taxon>
        <taxon>Phaeovirus feldmanniae</taxon>
    </lineage>
</organism>
<feature type="transmembrane region" description="Helical" evidence="1">
    <location>
        <begin position="60"/>
        <end position="77"/>
    </location>
</feature>
<dbReference type="EMBL" id="EU916176">
    <property type="protein sequence ID" value="ACH46864.1"/>
    <property type="molecule type" value="Genomic_DNA"/>
</dbReference>
<reference evidence="2 3" key="1">
    <citation type="journal article" date="2009" name="Virology">
        <title>Genomic analysis of the smallest giant virus--Feldmannia sp. virus 158.</title>
        <authorList>
            <person name="Schroeder D.C."/>
            <person name="Park Y."/>
            <person name="Yoon H.M."/>
            <person name="Lee Y.S."/>
            <person name="Kang S.W."/>
            <person name="Meints R.H."/>
            <person name="Ivey R.G."/>
            <person name="Choi T.J."/>
        </authorList>
    </citation>
    <scope>NUCLEOTIDE SEQUENCE [LARGE SCALE GENOMIC DNA]</scope>
    <source>
        <strain evidence="2">FsV-158</strain>
    </source>
</reference>
<evidence type="ECO:0000256" key="1">
    <source>
        <dbReference type="SAM" id="Phobius"/>
    </source>
</evidence>
<protein>
    <submittedName>
        <fullName evidence="2">Uncharacterized protein</fullName>
    </submittedName>
</protein>
<name>B5LWK1_9PHYC</name>
<sequence>MKGVMSVYGKDVAKEELLGGCEWSSSRTLMESWLKKCSARAHEHSRESLRSGFANRMLSVPKLFFGGAATALSFWATSDLNGSSHRVRVLVAVLSAISTVLASLSQFLRYDESQYRHQMAAGMYTQLCRRIELSFFSEDEGGVNDAVLAEIAAGFSNVATFSPQINI</sequence>